<dbReference type="Gene3D" id="3.30.300.20">
    <property type="match status" value="1"/>
</dbReference>
<comment type="subcellular location">
    <subcellularLocation>
        <location evidence="2">Cytoplasm</location>
    </subcellularLocation>
</comment>
<reference evidence="4 5" key="1">
    <citation type="submission" date="2009-12" db="EMBL/GenBank/DDBJ databases">
        <authorList>
            <person name="Shrivastava S."/>
            <person name="Madupu R."/>
            <person name="Durkin A.S."/>
            <person name="Torralba M."/>
            <person name="Methe B."/>
            <person name="Sutton G.G."/>
            <person name="Strausberg R.L."/>
            <person name="Nelson K.E."/>
        </authorList>
    </citation>
    <scope>NUCLEOTIDE SEQUENCE [LARGE SCALE GENOMIC DNA]</scope>
    <source>
        <strain evidence="4 5">W5455</strain>
    </source>
</reference>
<comment type="caution">
    <text evidence="4">The sequence shown here is derived from an EMBL/GenBank/DDBJ whole genome shotgun (WGS) entry which is preliminary data.</text>
</comment>
<evidence type="ECO:0000313" key="4">
    <source>
        <dbReference type="EMBL" id="EFB89820.1"/>
    </source>
</evidence>
<dbReference type="InterPro" id="IPR000238">
    <property type="entry name" value="RbfA"/>
</dbReference>
<evidence type="ECO:0000313" key="5">
    <source>
        <dbReference type="Proteomes" id="UP000006462"/>
    </source>
</evidence>
<dbReference type="NCBIfam" id="TIGR00082">
    <property type="entry name" value="rbfA"/>
    <property type="match status" value="1"/>
</dbReference>
<dbReference type="PANTHER" id="PTHR33515">
    <property type="entry name" value="RIBOSOME-BINDING FACTOR A, CHLOROPLASTIC-RELATED"/>
    <property type="match status" value="1"/>
</dbReference>
<organism evidence="4 5">
    <name type="scientific">Pyramidobacter piscolens W5455</name>
    <dbReference type="NCBI Taxonomy" id="352165"/>
    <lineage>
        <taxon>Bacteria</taxon>
        <taxon>Thermotogati</taxon>
        <taxon>Synergistota</taxon>
        <taxon>Synergistia</taxon>
        <taxon>Synergistales</taxon>
        <taxon>Dethiosulfovibrionaceae</taxon>
        <taxon>Pyramidobacter</taxon>
    </lineage>
</organism>
<comment type="similarity">
    <text evidence="2">Belongs to the RbfA family.</text>
</comment>
<dbReference type="RefSeq" id="WP_009165825.1">
    <property type="nucleotide sequence ID" value="NZ_ADFP01000121.1"/>
</dbReference>
<feature type="region of interest" description="Disordered" evidence="3">
    <location>
        <begin position="111"/>
        <end position="131"/>
    </location>
</feature>
<proteinExistence type="inferred from homology"/>
<dbReference type="InterPro" id="IPR015946">
    <property type="entry name" value="KH_dom-like_a/b"/>
</dbReference>
<dbReference type="InterPro" id="IPR023799">
    <property type="entry name" value="RbfA_dom_sf"/>
</dbReference>
<dbReference type="Proteomes" id="UP000006462">
    <property type="component" value="Unassembled WGS sequence"/>
</dbReference>
<comment type="function">
    <text evidence="2">One of several proteins that assist in the late maturation steps of the functional core of the 30S ribosomal subunit. Associates with free 30S ribosomal subunits (but not with 30S subunits that are part of 70S ribosomes or polysomes). Required for efficient processing of 16S rRNA. May interact with the 5'-terminal helix region of 16S rRNA.</text>
</comment>
<sequence length="131" mass="15118">MPRFRMGRINSQLQREISLILSREVRDEKLAEVIVTSVECSKDLKYAKVYYTTLREEGRAEIAKLLEKVSGYVRSSLGRVLSYRTVPELTFRFDDSEELAREMDRVLDRISAELPPEESEAAEDAPEESDD</sequence>
<dbReference type="Pfam" id="PF02033">
    <property type="entry name" value="RBFA"/>
    <property type="match status" value="1"/>
</dbReference>
<keyword evidence="5" id="KW-1185">Reference proteome</keyword>
<comment type="subunit">
    <text evidence="2">Monomer. Binds 30S ribosomal subunits, but not 50S ribosomal subunits or 70S ribosomes.</text>
</comment>
<evidence type="ECO:0000256" key="1">
    <source>
        <dbReference type="ARBA" id="ARBA00022517"/>
    </source>
</evidence>
<keyword evidence="1 2" id="KW-0690">Ribosome biogenesis</keyword>
<protein>
    <recommendedName>
        <fullName evidence="2">Ribosome-binding factor A</fullName>
    </recommendedName>
</protein>
<evidence type="ECO:0000256" key="2">
    <source>
        <dbReference type="HAMAP-Rule" id="MF_00003"/>
    </source>
</evidence>
<dbReference type="EMBL" id="ADFP01000121">
    <property type="protein sequence ID" value="EFB89820.1"/>
    <property type="molecule type" value="Genomic_DNA"/>
</dbReference>
<dbReference type="HAMAP" id="MF_00003">
    <property type="entry name" value="RbfA"/>
    <property type="match status" value="1"/>
</dbReference>
<feature type="compositionally biased region" description="Acidic residues" evidence="3">
    <location>
        <begin position="115"/>
        <end position="131"/>
    </location>
</feature>
<accession>A0ABP2HUJ2</accession>
<gene>
    <name evidence="2 4" type="primary">rbfA</name>
    <name evidence="4" type="ORF">HMPREF7215_2635</name>
</gene>
<dbReference type="SUPFAM" id="SSF89919">
    <property type="entry name" value="Ribosome-binding factor A, RbfA"/>
    <property type="match status" value="1"/>
</dbReference>
<name>A0ABP2HUJ2_9BACT</name>
<keyword evidence="2" id="KW-0963">Cytoplasm</keyword>
<dbReference type="PANTHER" id="PTHR33515:SF1">
    <property type="entry name" value="RIBOSOME-BINDING FACTOR A, CHLOROPLASTIC-RELATED"/>
    <property type="match status" value="1"/>
</dbReference>
<evidence type="ECO:0000256" key="3">
    <source>
        <dbReference type="SAM" id="MobiDB-lite"/>
    </source>
</evidence>